<dbReference type="PROSITE" id="PS50011">
    <property type="entry name" value="PROTEIN_KINASE_DOM"/>
    <property type="match status" value="1"/>
</dbReference>
<evidence type="ECO:0000256" key="5">
    <source>
        <dbReference type="ARBA" id="ARBA00022679"/>
    </source>
</evidence>
<feature type="domain" description="Protein kinase" evidence="18">
    <location>
        <begin position="24"/>
        <end position="302"/>
    </location>
</feature>
<comment type="subcellular location">
    <subcellularLocation>
        <location evidence="1">Nucleus</location>
    </subcellularLocation>
</comment>
<keyword evidence="10" id="KW-0131">Cell cycle</keyword>
<keyword evidence="9" id="KW-0539">Nucleus</keyword>
<dbReference type="Pfam" id="PF00069">
    <property type="entry name" value="Pkinase"/>
    <property type="match status" value="1"/>
</dbReference>
<evidence type="ECO:0000256" key="15">
    <source>
        <dbReference type="PROSITE-ProRule" id="PRU10141"/>
    </source>
</evidence>
<keyword evidence="17" id="KW-0812">Transmembrane</keyword>
<dbReference type="PANTHER" id="PTHR24056:SF107">
    <property type="entry name" value="CYCLIN-DEPENDENT KINASE 11A-RELATED"/>
    <property type="match status" value="1"/>
</dbReference>
<dbReference type="PROSITE" id="PS00108">
    <property type="entry name" value="PROTEIN_KINASE_ST"/>
    <property type="match status" value="1"/>
</dbReference>
<evidence type="ECO:0000256" key="14">
    <source>
        <dbReference type="ARBA" id="ARBA00042858"/>
    </source>
</evidence>
<evidence type="ECO:0000256" key="9">
    <source>
        <dbReference type="ARBA" id="ARBA00023242"/>
    </source>
</evidence>
<keyword evidence="20" id="KW-1185">Reference proteome</keyword>
<evidence type="ECO:0000313" key="19">
    <source>
        <dbReference type="EMBL" id="CAD8146138.1"/>
    </source>
</evidence>
<evidence type="ECO:0000256" key="11">
    <source>
        <dbReference type="ARBA" id="ARBA00038543"/>
    </source>
</evidence>
<dbReference type="Proteomes" id="UP000689195">
    <property type="component" value="Unassembled WGS sequence"/>
</dbReference>
<keyword evidence="4" id="KW-0132">Cell division</keyword>
<name>A0A8S1T332_9CILI</name>
<dbReference type="GO" id="GO:0005634">
    <property type="term" value="C:nucleus"/>
    <property type="evidence" value="ECO:0007669"/>
    <property type="project" value="UniProtKB-SubCell"/>
</dbReference>
<dbReference type="GO" id="GO:0051301">
    <property type="term" value="P:cell division"/>
    <property type="evidence" value="ECO:0007669"/>
    <property type="project" value="UniProtKB-KW"/>
</dbReference>
<keyword evidence="17" id="KW-1133">Transmembrane helix</keyword>
<organism evidence="19 20">
    <name type="scientific">Paramecium pentaurelia</name>
    <dbReference type="NCBI Taxonomy" id="43138"/>
    <lineage>
        <taxon>Eukaryota</taxon>
        <taxon>Sar</taxon>
        <taxon>Alveolata</taxon>
        <taxon>Ciliophora</taxon>
        <taxon>Intramacronucleata</taxon>
        <taxon>Oligohymenophorea</taxon>
        <taxon>Peniculida</taxon>
        <taxon>Parameciidae</taxon>
        <taxon>Paramecium</taxon>
    </lineage>
</organism>
<dbReference type="FunFam" id="1.10.510.10:FF:001314">
    <property type="entry name" value="Uncharacterized protein"/>
    <property type="match status" value="1"/>
</dbReference>
<keyword evidence="6 15" id="KW-0547">Nucleotide-binding</keyword>
<gene>
    <name evidence="19" type="ORF">PPENT_87.1.T0150193</name>
</gene>
<dbReference type="InterPro" id="IPR008271">
    <property type="entry name" value="Ser/Thr_kinase_AS"/>
</dbReference>
<dbReference type="InterPro" id="IPR017441">
    <property type="entry name" value="Protein_kinase_ATP_BS"/>
</dbReference>
<dbReference type="AlphaFoldDB" id="A0A8S1T332"/>
<keyword evidence="3 16" id="KW-0723">Serine/threonine-protein kinase</keyword>
<dbReference type="GO" id="GO:0007346">
    <property type="term" value="P:regulation of mitotic cell cycle"/>
    <property type="evidence" value="ECO:0007669"/>
    <property type="project" value="TreeGrafter"/>
</dbReference>
<evidence type="ECO:0000256" key="7">
    <source>
        <dbReference type="ARBA" id="ARBA00022777"/>
    </source>
</evidence>
<evidence type="ECO:0000259" key="18">
    <source>
        <dbReference type="PROSITE" id="PS50011"/>
    </source>
</evidence>
<comment type="similarity">
    <text evidence="2">Belongs to the protein kinase superfamily. CMGC Ser/Thr protein kinase family. CDC2/CDKX subfamily.</text>
</comment>
<evidence type="ECO:0000256" key="16">
    <source>
        <dbReference type="RuleBase" id="RU000304"/>
    </source>
</evidence>
<keyword evidence="5" id="KW-0808">Transferase</keyword>
<feature type="transmembrane region" description="Helical" evidence="17">
    <location>
        <begin position="347"/>
        <end position="371"/>
    </location>
</feature>
<feature type="binding site" evidence="15">
    <location>
        <position position="53"/>
    </location>
    <ligand>
        <name>ATP</name>
        <dbReference type="ChEBI" id="CHEBI:30616"/>
    </ligand>
</feature>
<evidence type="ECO:0000256" key="4">
    <source>
        <dbReference type="ARBA" id="ARBA00022618"/>
    </source>
</evidence>
<evidence type="ECO:0000256" key="3">
    <source>
        <dbReference type="ARBA" id="ARBA00022527"/>
    </source>
</evidence>
<evidence type="ECO:0000256" key="13">
    <source>
        <dbReference type="ARBA" id="ARBA00041902"/>
    </source>
</evidence>
<dbReference type="InterPro" id="IPR000719">
    <property type="entry name" value="Prot_kinase_dom"/>
</dbReference>
<dbReference type="EMBL" id="CAJJDO010000015">
    <property type="protein sequence ID" value="CAD8146138.1"/>
    <property type="molecule type" value="Genomic_DNA"/>
</dbReference>
<proteinExistence type="inferred from homology"/>
<evidence type="ECO:0000256" key="2">
    <source>
        <dbReference type="ARBA" id="ARBA00006485"/>
    </source>
</evidence>
<comment type="caution">
    <text evidence="19">The sequence shown here is derived from an EMBL/GenBank/DDBJ whole genome shotgun (WGS) entry which is preliminary data.</text>
</comment>
<dbReference type="GO" id="GO:0005524">
    <property type="term" value="F:ATP binding"/>
    <property type="evidence" value="ECO:0007669"/>
    <property type="project" value="UniProtKB-UniRule"/>
</dbReference>
<evidence type="ECO:0000256" key="17">
    <source>
        <dbReference type="SAM" id="Phobius"/>
    </source>
</evidence>
<dbReference type="InterPro" id="IPR050108">
    <property type="entry name" value="CDK"/>
</dbReference>
<accession>A0A8S1T332</accession>
<dbReference type="GO" id="GO:0004674">
    <property type="term" value="F:protein serine/threonine kinase activity"/>
    <property type="evidence" value="ECO:0007669"/>
    <property type="project" value="UniProtKB-KW"/>
</dbReference>
<dbReference type="PANTHER" id="PTHR24056">
    <property type="entry name" value="CELL DIVISION PROTEIN KINASE"/>
    <property type="match status" value="1"/>
</dbReference>
<keyword evidence="8 15" id="KW-0067">ATP-binding</keyword>
<evidence type="ECO:0000256" key="1">
    <source>
        <dbReference type="ARBA" id="ARBA00004123"/>
    </source>
</evidence>
<evidence type="ECO:0000256" key="6">
    <source>
        <dbReference type="ARBA" id="ARBA00022741"/>
    </source>
</evidence>
<evidence type="ECO:0000256" key="8">
    <source>
        <dbReference type="ARBA" id="ARBA00022840"/>
    </source>
</evidence>
<dbReference type="OrthoDB" id="10340314at2759"/>
<reference evidence="19" key="1">
    <citation type="submission" date="2021-01" db="EMBL/GenBank/DDBJ databases">
        <authorList>
            <consortium name="Genoscope - CEA"/>
            <person name="William W."/>
        </authorList>
    </citation>
    <scope>NUCLEOTIDE SEQUENCE</scope>
</reference>
<keyword evidence="17" id="KW-0472">Membrane</keyword>
<evidence type="ECO:0000256" key="12">
    <source>
        <dbReference type="ARBA" id="ARBA00039612"/>
    </source>
</evidence>
<dbReference type="PROSITE" id="PS00107">
    <property type="entry name" value="PROTEIN_KINASE_ATP"/>
    <property type="match status" value="1"/>
</dbReference>
<protein>
    <recommendedName>
        <fullName evidence="12">Cyclin-dependent kinase 2 homolog</fullName>
    </recommendedName>
    <alternativeName>
        <fullName evidence="13">Cell division control protein 2 homolog</fullName>
    </alternativeName>
    <alternativeName>
        <fullName evidence="14">cdc2-related kinase 2</fullName>
    </alternativeName>
</protein>
<dbReference type="SMART" id="SM00220">
    <property type="entry name" value="S_TKc"/>
    <property type="match status" value="1"/>
</dbReference>
<evidence type="ECO:0000313" key="20">
    <source>
        <dbReference type="Proteomes" id="UP000689195"/>
    </source>
</evidence>
<evidence type="ECO:0000256" key="10">
    <source>
        <dbReference type="ARBA" id="ARBA00023306"/>
    </source>
</evidence>
<keyword evidence="7" id="KW-0418">Kinase</keyword>
<sequence>MYKEITFQRISTSQMQTDELKKKYILQKILGYGQYGTVYKGVNQRTQETVAIKELRHSNADQGINVQALREIEILKSIRCQQIVSFKDLAWGQNRTYIIMEYMEEDLLTALRRDTFSEQQAKIIMFQVLQGLAYLHNQGIIHRDIKPNNILYRNLEIKICDLGMAQNLNKQKPQTTRIQNHSYRAPEVFLGQKYCSKVDVWSAGVLFIQLLFKSNPFQGQSELASFKSILKYCGTPNEENWTGVTSFKNYSTLINEDPQPRILLNLLEKKMSPQLINLIDQMLTLDPSKRISASDALQHPYFCGMNIQRQAEKRTKMNHKLKQMSLTTLMETKQLQFRKSYKKAKIAFEYSLILFSLKSVYQIIIIFYIFFINLQYEQTRKLLLNIETQIQGFQ</sequence>
<dbReference type="FunFam" id="3.30.200.20:FF:000554">
    <property type="entry name" value="CMGC/CDK/CDK7 protein kinase"/>
    <property type="match status" value="1"/>
</dbReference>
<comment type="subunit">
    <text evidence="11">May form a complex composed of at least the catalytic subunit CRK2 and a cyclin.</text>
</comment>